<reference evidence="2 3" key="1">
    <citation type="submission" date="2020-06" db="EMBL/GenBank/DDBJ databases">
        <title>Methanofollis fontis sp. nov., a methanogen isolated from marine sediments near a cold seep at Four-Way Closure Ridge offshore southwestern Taiwan.</title>
        <authorList>
            <person name="Chen S.-C."/>
            <person name="Teng N.-H."/>
            <person name="Lin Y.-S."/>
            <person name="Lai M.-C."/>
            <person name="Chen H.-H."/>
            <person name="Wang C.-C."/>
        </authorList>
    </citation>
    <scope>NUCLEOTIDE SEQUENCE [LARGE SCALE GENOMIC DNA]</scope>
    <source>
        <strain evidence="2 3">DSM 2702</strain>
    </source>
</reference>
<sequence length="309" mass="35391">MLTIDDFSPVTLDDRDFFLDLLRRYPQQHSDMSFTTMACWNHYANYAWARLGEGVVIMSVIDGEPTFRGPIGPRDPAALEETLDLAVREGCPSPYYVFDEETLAWVRSLYPGLPFRSDRDFADYVYLSSDLDELPGKHYLTIRRHLNRFRRECNPIVEEIGPEDLEEVSEFLAKWCEWRHCEESPVLAREKEAVLYAMEHFAALGLSGLMIRAEGTIRGISIYDALNDDVALIHFEKGLPECDGVYRAANQEAAHRLAADYIYINRESDVGVPGLREAKLRYHPHHMAKVYIAQKEDLAKRNEGGQING</sequence>
<dbReference type="InterPro" id="IPR016181">
    <property type="entry name" value="Acyl_CoA_acyltransferase"/>
</dbReference>
<feature type="domain" description="Phosphatidylglycerol lysyltransferase C-terminal" evidence="1">
    <location>
        <begin position="23"/>
        <end position="293"/>
    </location>
</feature>
<organism evidence="2 3">
    <name type="scientific">Methanofollis tationis</name>
    <dbReference type="NCBI Taxonomy" id="81417"/>
    <lineage>
        <taxon>Archaea</taxon>
        <taxon>Methanobacteriati</taxon>
        <taxon>Methanobacteriota</taxon>
        <taxon>Stenosarchaea group</taxon>
        <taxon>Methanomicrobia</taxon>
        <taxon>Methanomicrobiales</taxon>
        <taxon>Methanomicrobiaceae</taxon>
        <taxon>Methanofollis</taxon>
    </lineage>
</organism>
<comment type="caution">
    <text evidence="2">The sequence shown here is derived from an EMBL/GenBank/DDBJ whole genome shotgun (WGS) entry which is preliminary data.</text>
</comment>
<dbReference type="RefSeq" id="WP_176787990.1">
    <property type="nucleotide sequence ID" value="NZ_JABXWR010000001.1"/>
</dbReference>
<protein>
    <submittedName>
        <fullName evidence="2">DUF2156 domain-containing protein</fullName>
    </submittedName>
</protein>
<dbReference type="EMBL" id="JABXWR010000001">
    <property type="protein sequence ID" value="NVO66282.1"/>
    <property type="molecule type" value="Genomic_DNA"/>
</dbReference>
<evidence type="ECO:0000259" key="1">
    <source>
        <dbReference type="Pfam" id="PF09924"/>
    </source>
</evidence>
<dbReference type="AlphaFoldDB" id="A0A7K4HM93"/>
<dbReference type="Proteomes" id="UP000570823">
    <property type="component" value="Unassembled WGS sequence"/>
</dbReference>
<proteinExistence type="predicted"/>
<dbReference type="PIRSF" id="PIRSF018688">
    <property type="entry name" value="UCP018688"/>
    <property type="match status" value="1"/>
</dbReference>
<gene>
    <name evidence="2" type="ORF">HWN36_02905</name>
</gene>
<dbReference type="Pfam" id="PF09924">
    <property type="entry name" value="LPG_synthase_C"/>
    <property type="match status" value="1"/>
</dbReference>
<dbReference type="PANTHER" id="PTHR41373">
    <property type="entry name" value="DUF2156 DOMAIN-CONTAINING PROTEIN"/>
    <property type="match status" value="1"/>
</dbReference>
<evidence type="ECO:0000313" key="3">
    <source>
        <dbReference type="Proteomes" id="UP000570823"/>
    </source>
</evidence>
<accession>A0A7K4HM93</accession>
<dbReference type="InterPro" id="IPR024320">
    <property type="entry name" value="LPG_synthase_C"/>
</dbReference>
<dbReference type="OrthoDB" id="130671at2157"/>
<keyword evidence="3" id="KW-1185">Reference proteome</keyword>
<dbReference type="PANTHER" id="PTHR41373:SF1">
    <property type="entry name" value="PHOSPHATIDYLGLYCEROL LYSYLTRANSFERASE C-TERMINAL DOMAIN-CONTAINING PROTEIN"/>
    <property type="match status" value="1"/>
</dbReference>
<evidence type="ECO:0000313" key="2">
    <source>
        <dbReference type="EMBL" id="NVO66282.1"/>
    </source>
</evidence>
<dbReference type="InterPro" id="IPR016732">
    <property type="entry name" value="UCP018688"/>
</dbReference>
<dbReference type="Gene3D" id="3.40.630.30">
    <property type="match status" value="1"/>
</dbReference>
<dbReference type="SUPFAM" id="SSF55729">
    <property type="entry name" value="Acyl-CoA N-acyltransferases (Nat)"/>
    <property type="match status" value="2"/>
</dbReference>
<name>A0A7K4HM93_9EURY</name>